<keyword evidence="3" id="KW-1185">Reference proteome</keyword>
<accession>A0ABV2TYH6</accession>
<dbReference type="SUPFAM" id="SSF56935">
    <property type="entry name" value="Porins"/>
    <property type="match status" value="1"/>
</dbReference>
<dbReference type="Gene3D" id="2.40.160.10">
    <property type="entry name" value="Porin"/>
    <property type="match status" value="1"/>
</dbReference>
<feature type="chain" id="PRO_5046789892" evidence="1">
    <location>
        <begin position="22"/>
        <end position="411"/>
    </location>
</feature>
<sequence>MKSKYQITALLIILMALNTNAQTDTLKTTTENKPLPIKIDKKWYDNIGIRGYTQVRYNRLLETNENLGCEQCDRSWGKDGGFFLRRMRVILYGQISKQVYFYIQPDLASSASSERLHFAQLRDAYFDIGLDKDNEYRIRIGQSKIPYGFENMQSSQNRIPLDRNDALNSAVANERDLGVFFYWAPKKYRELFSELVKSGLKGSGDYGIVGFGAFNGQAANNPEANNDPHVVARVTYPFKVKNQIIEAGIQGYTGQYVLSKANLSTGVLNANEDLNYLDQRIAASFILYPKPFGFQTEYNIGKGPEFNPTTSTIENSSLEGGYAQIMYKLDFKEQTLIPFTRYQYYDGGKKHERDARSYKVNDLEIGLEWQPLKNFELVANYTISKRRYEDFLKPVNLQEGNLLRLQAQLNF</sequence>
<dbReference type="RefSeq" id="WP_354618321.1">
    <property type="nucleotide sequence ID" value="NZ_JBEWYP010000004.1"/>
</dbReference>
<evidence type="ECO:0000313" key="3">
    <source>
        <dbReference type="Proteomes" id="UP001549773"/>
    </source>
</evidence>
<dbReference type="Proteomes" id="UP001549773">
    <property type="component" value="Unassembled WGS sequence"/>
</dbReference>
<dbReference type="EMBL" id="JBEWYP010000004">
    <property type="protein sequence ID" value="MET7029505.1"/>
    <property type="molecule type" value="Genomic_DNA"/>
</dbReference>
<protein>
    <submittedName>
        <fullName evidence="2">Porin</fullName>
    </submittedName>
</protein>
<gene>
    <name evidence="2" type="ORF">ABXZ32_08860</name>
</gene>
<reference evidence="2 3" key="1">
    <citation type="submission" date="2024-07" db="EMBL/GenBank/DDBJ databases">
        <title>The genome sequence of type strain Sediminicola luteus GDMCC 1.2596T.</title>
        <authorList>
            <person name="Liu Y."/>
        </authorList>
    </citation>
    <scope>NUCLEOTIDE SEQUENCE [LARGE SCALE GENOMIC DNA]</scope>
    <source>
        <strain evidence="2 3">GDMCC 1.2596</strain>
    </source>
</reference>
<keyword evidence="1" id="KW-0732">Signal</keyword>
<feature type="signal peptide" evidence="1">
    <location>
        <begin position="1"/>
        <end position="21"/>
    </location>
</feature>
<proteinExistence type="predicted"/>
<name>A0ABV2TYH6_9FLAO</name>
<dbReference type="Pfam" id="PF07396">
    <property type="entry name" value="Porin_O_P"/>
    <property type="match status" value="1"/>
</dbReference>
<evidence type="ECO:0000313" key="2">
    <source>
        <dbReference type="EMBL" id="MET7029505.1"/>
    </source>
</evidence>
<dbReference type="InterPro" id="IPR010870">
    <property type="entry name" value="Porin_O/P"/>
</dbReference>
<comment type="caution">
    <text evidence="2">The sequence shown here is derived from an EMBL/GenBank/DDBJ whole genome shotgun (WGS) entry which is preliminary data.</text>
</comment>
<evidence type="ECO:0000256" key="1">
    <source>
        <dbReference type="SAM" id="SignalP"/>
    </source>
</evidence>
<organism evidence="2 3">
    <name type="scientific">Sediminicola luteus</name>
    <dbReference type="NCBI Taxonomy" id="319238"/>
    <lineage>
        <taxon>Bacteria</taxon>
        <taxon>Pseudomonadati</taxon>
        <taxon>Bacteroidota</taxon>
        <taxon>Flavobacteriia</taxon>
        <taxon>Flavobacteriales</taxon>
        <taxon>Flavobacteriaceae</taxon>
        <taxon>Sediminicola</taxon>
    </lineage>
</organism>
<dbReference type="InterPro" id="IPR023614">
    <property type="entry name" value="Porin_dom_sf"/>
</dbReference>